<evidence type="ECO:0000313" key="2">
    <source>
        <dbReference type="EMBL" id="GAA3881484.1"/>
    </source>
</evidence>
<feature type="compositionally biased region" description="Basic and acidic residues" evidence="1">
    <location>
        <begin position="53"/>
        <end position="63"/>
    </location>
</feature>
<gene>
    <name evidence="2" type="ORF">GCM10022207_55460</name>
</gene>
<reference evidence="3" key="1">
    <citation type="journal article" date="2019" name="Int. J. Syst. Evol. Microbiol.">
        <title>The Global Catalogue of Microorganisms (GCM) 10K type strain sequencing project: providing services to taxonomists for standard genome sequencing and annotation.</title>
        <authorList>
            <consortium name="The Broad Institute Genomics Platform"/>
            <consortium name="The Broad Institute Genome Sequencing Center for Infectious Disease"/>
            <person name="Wu L."/>
            <person name="Ma J."/>
        </authorList>
    </citation>
    <scope>NUCLEOTIDE SEQUENCE [LARGE SCALE GENOMIC DNA]</scope>
    <source>
        <strain evidence="3">JCM 16578</strain>
    </source>
</reference>
<proteinExistence type="predicted"/>
<comment type="caution">
    <text evidence="2">The sequence shown here is derived from an EMBL/GenBank/DDBJ whole genome shotgun (WGS) entry which is preliminary data.</text>
</comment>
<accession>A0ABP7KL30</accession>
<protein>
    <submittedName>
        <fullName evidence="2">Uncharacterized protein</fullName>
    </submittedName>
</protein>
<keyword evidence="3" id="KW-1185">Reference proteome</keyword>
<evidence type="ECO:0000313" key="3">
    <source>
        <dbReference type="Proteomes" id="UP001501563"/>
    </source>
</evidence>
<feature type="region of interest" description="Disordered" evidence="1">
    <location>
        <begin position="1"/>
        <end position="63"/>
    </location>
</feature>
<dbReference type="Proteomes" id="UP001501563">
    <property type="component" value="Unassembled WGS sequence"/>
</dbReference>
<name>A0ABP7KL30_9ACTN</name>
<organism evidence="2 3">
    <name type="scientific">Streptomyces lannensis</name>
    <dbReference type="NCBI Taxonomy" id="766498"/>
    <lineage>
        <taxon>Bacteria</taxon>
        <taxon>Bacillati</taxon>
        <taxon>Actinomycetota</taxon>
        <taxon>Actinomycetes</taxon>
        <taxon>Kitasatosporales</taxon>
        <taxon>Streptomycetaceae</taxon>
        <taxon>Streptomyces</taxon>
    </lineage>
</organism>
<evidence type="ECO:0000256" key="1">
    <source>
        <dbReference type="SAM" id="MobiDB-lite"/>
    </source>
</evidence>
<dbReference type="EMBL" id="BAAAZA010000017">
    <property type="protein sequence ID" value="GAA3881484.1"/>
    <property type="molecule type" value="Genomic_DNA"/>
</dbReference>
<sequence>MPGVRVHTGPKGRARTGPPAPADAPRKRNEPTPPRSRTVPVAPHGTEAFGAHSLEKGARRSRK</sequence>